<dbReference type="Pfam" id="PF17753">
    <property type="entry name" value="Ig_mannosidase"/>
    <property type="match status" value="1"/>
</dbReference>
<evidence type="ECO:0000259" key="11">
    <source>
        <dbReference type="Pfam" id="PF22666"/>
    </source>
</evidence>
<evidence type="ECO:0000256" key="2">
    <source>
        <dbReference type="ARBA" id="ARBA00007401"/>
    </source>
</evidence>
<dbReference type="SUPFAM" id="SSF49785">
    <property type="entry name" value="Galactose-binding domain-like"/>
    <property type="match status" value="1"/>
</dbReference>
<accession>A0ABM0MJQ5</accession>
<dbReference type="Gene3D" id="2.60.40.10">
    <property type="entry name" value="Immunoglobulins"/>
    <property type="match status" value="2"/>
</dbReference>
<keyword evidence="9" id="KW-0472">Membrane</keyword>
<evidence type="ECO:0000256" key="7">
    <source>
        <dbReference type="ARBA" id="ARBA00033445"/>
    </source>
</evidence>
<feature type="domain" description="Beta-mannosidase Ig-fold" evidence="10">
    <location>
        <begin position="790"/>
        <end position="855"/>
    </location>
</feature>
<evidence type="ECO:0000259" key="10">
    <source>
        <dbReference type="Pfam" id="PF17753"/>
    </source>
</evidence>
<organism evidence="12 13">
    <name type="scientific">Saccoglossus kowalevskii</name>
    <name type="common">Acorn worm</name>
    <dbReference type="NCBI Taxonomy" id="10224"/>
    <lineage>
        <taxon>Eukaryota</taxon>
        <taxon>Metazoa</taxon>
        <taxon>Hemichordata</taxon>
        <taxon>Enteropneusta</taxon>
        <taxon>Harrimaniidae</taxon>
        <taxon>Saccoglossus</taxon>
    </lineage>
</organism>
<keyword evidence="5" id="KW-0325">Glycoprotein</keyword>
<evidence type="ECO:0000256" key="6">
    <source>
        <dbReference type="ARBA" id="ARBA00023295"/>
    </source>
</evidence>
<dbReference type="SUPFAM" id="SSF51445">
    <property type="entry name" value="(Trans)glycosidases"/>
    <property type="match status" value="1"/>
</dbReference>
<dbReference type="RefSeq" id="XP_006820246.1">
    <property type="nucleotide sequence ID" value="XM_006820183.1"/>
</dbReference>
<evidence type="ECO:0000256" key="8">
    <source>
        <dbReference type="SAM" id="MobiDB-lite"/>
    </source>
</evidence>
<evidence type="ECO:0000256" key="9">
    <source>
        <dbReference type="SAM" id="Phobius"/>
    </source>
</evidence>
<feature type="transmembrane region" description="Helical" evidence="9">
    <location>
        <begin position="6"/>
        <end position="26"/>
    </location>
</feature>
<dbReference type="Proteomes" id="UP000694865">
    <property type="component" value="Unplaced"/>
</dbReference>
<proteinExistence type="inferred from homology"/>
<dbReference type="Gene3D" id="3.20.20.80">
    <property type="entry name" value="Glycosidases"/>
    <property type="match status" value="1"/>
</dbReference>
<evidence type="ECO:0000256" key="3">
    <source>
        <dbReference type="ARBA" id="ARBA00012754"/>
    </source>
</evidence>
<dbReference type="PANTHER" id="PTHR43730">
    <property type="entry name" value="BETA-MANNOSIDASE"/>
    <property type="match status" value="1"/>
</dbReference>
<dbReference type="PANTHER" id="PTHR43730:SF1">
    <property type="entry name" value="BETA-MANNOSIDASE"/>
    <property type="match status" value="1"/>
</dbReference>
<dbReference type="InterPro" id="IPR054593">
    <property type="entry name" value="Beta-mannosidase-like_N2"/>
</dbReference>
<keyword evidence="4" id="KW-0378">Hydrolase</keyword>
<dbReference type="Pfam" id="PF22666">
    <property type="entry name" value="Glyco_hydro_2_N2"/>
    <property type="match status" value="1"/>
</dbReference>
<dbReference type="InterPro" id="IPR008979">
    <property type="entry name" value="Galactose-bd-like_sf"/>
</dbReference>
<name>A0ABM0MJQ5_SACKO</name>
<sequence length="856" mass="98907">MGTLVIWFYTACLYVSSNFTPIVVIIRHNDLEYKNISYEGYIFSTNFQVDQQMKDQNTVILVCEGIQTVSTVKMNGEEIGKTNNQFIRYVFNVSSQVKEGSNKIEFYFESSVSYANQKSDDYGKVVPPECPSDEFNPECHANFIRSTQSSFGWEMGPAFPTQGIWKSIYLEGYNRAKVMDVMAWPYKEMEGDMLSSWMLNVTVHLKVTDDVDSYDTLIVELEALGVREEVIFLEPLEAGDQKVSVTLRVPTADTWWPVGYGDHPIYKLNVEFISEKYFEKSSKTINVGFRTVELVEEIVGTGTTTEGYSFYFKVNGLPIFVKGASWIPVDSFLDRATPYRIRKLLESALWANMNMIRVWGGGVYENDLLYDFADENGLLIWQDFMFAVSMYPADDEFLATVEDEVRHQVRRLSHHPSIVIWVGNSETELAYNEKWFDIEPDSDEDYDELFTRIEKTILEEDDSRYFMMSSPSNGKKNKEDDTSISTNPNDDKYGTRHFFNYAEDCLDISTYPTPRFVAEFGFQSWPSFQTLERISDEDDWYYDSAFMDHRQHQSKAGDAIDVQLNGYFHKPSQGDTLQQFKDTLYLSQISQSLCYRYQTEHYRRLQSDPNIKTMGALYWHLNSIWQGPTWSSVEFGERFKMLHYSARKFFSPLIVSPYEDVVGDIYIYIVNDHPYDIENLTLSVEFWKWDSTDFTATTEFNHNIDIVHGQSSQIVYSKISGIDNMISATSCSRKECVATFSLTDHVTGHDMAPRTELYLSSFKDVVGLQEADLKVKLLEPTDSEETGFLTEFEVNVTTDAITAFTWLGTDTITGHFSDNGFLLTEPWKIIQFTAWHPVEYEDLKDNINVQSLRDTY</sequence>
<dbReference type="InterPro" id="IPR013783">
    <property type="entry name" value="Ig-like_fold"/>
</dbReference>
<dbReference type="InterPro" id="IPR017853">
    <property type="entry name" value="GH"/>
</dbReference>
<keyword evidence="12" id="KW-1185">Reference proteome</keyword>
<dbReference type="SUPFAM" id="SSF49303">
    <property type="entry name" value="beta-Galactosidase/glucuronidase domain"/>
    <property type="match status" value="1"/>
</dbReference>
<feature type="region of interest" description="Disordered" evidence="8">
    <location>
        <begin position="468"/>
        <end position="489"/>
    </location>
</feature>
<comment type="catalytic activity">
    <reaction evidence="1">
        <text>Hydrolysis of terminal, non-reducing beta-D-mannose residues in beta-D-mannosides.</text>
        <dbReference type="EC" id="3.2.1.25"/>
    </reaction>
</comment>
<evidence type="ECO:0000256" key="5">
    <source>
        <dbReference type="ARBA" id="ARBA00023180"/>
    </source>
</evidence>
<evidence type="ECO:0000313" key="12">
    <source>
        <dbReference type="Proteomes" id="UP000694865"/>
    </source>
</evidence>
<evidence type="ECO:0000313" key="13">
    <source>
        <dbReference type="RefSeq" id="XP_006820246.1"/>
    </source>
</evidence>
<gene>
    <name evidence="13" type="primary">LOC102808068</name>
</gene>
<dbReference type="Gene3D" id="2.60.120.260">
    <property type="entry name" value="Galactose-binding domain-like"/>
    <property type="match status" value="1"/>
</dbReference>
<comment type="similarity">
    <text evidence="2">Belongs to the glycosyl hydrolase 2 family.</text>
</comment>
<reference evidence="13" key="1">
    <citation type="submission" date="2025-08" db="UniProtKB">
        <authorList>
            <consortium name="RefSeq"/>
        </authorList>
    </citation>
    <scope>IDENTIFICATION</scope>
    <source>
        <tissue evidence="13">Testes</tissue>
    </source>
</reference>
<evidence type="ECO:0000256" key="4">
    <source>
        <dbReference type="ARBA" id="ARBA00022801"/>
    </source>
</evidence>
<keyword evidence="6" id="KW-0326">Glycosidase</keyword>
<dbReference type="EC" id="3.2.1.25" evidence="3"/>
<dbReference type="InterPro" id="IPR041625">
    <property type="entry name" value="Beta-mannosidase_Ig"/>
</dbReference>
<evidence type="ECO:0000256" key="1">
    <source>
        <dbReference type="ARBA" id="ARBA00000829"/>
    </source>
</evidence>
<dbReference type="InterPro" id="IPR050887">
    <property type="entry name" value="Beta-mannosidase_GH2"/>
</dbReference>
<keyword evidence="9" id="KW-1133">Transmembrane helix</keyword>
<protein>
    <recommendedName>
        <fullName evidence="3">beta-mannosidase</fullName>
        <ecNumber evidence="3">3.2.1.25</ecNumber>
    </recommendedName>
    <alternativeName>
        <fullName evidence="7">Mannanase</fullName>
    </alternativeName>
</protein>
<keyword evidence="9" id="KW-0812">Transmembrane</keyword>
<dbReference type="InterPro" id="IPR036156">
    <property type="entry name" value="Beta-gal/glucu_dom_sf"/>
</dbReference>
<dbReference type="GeneID" id="102808068"/>
<feature type="domain" description="Beta-mannosidase-like galactose-binding" evidence="11">
    <location>
        <begin position="26"/>
        <end position="166"/>
    </location>
</feature>